<dbReference type="PANTHER" id="PTHR30629:SF2">
    <property type="entry name" value="PROPHAGE INTEGRASE INTS-RELATED"/>
    <property type="match status" value="1"/>
</dbReference>
<evidence type="ECO:0000256" key="3">
    <source>
        <dbReference type="ARBA" id="ARBA00023125"/>
    </source>
</evidence>
<reference evidence="6 7" key="1">
    <citation type="submission" date="2020-03" db="EMBL/GenBank/DDBJ databases">
        <title>Sphingomonas sp. nov., isolated from fish.</title>
        <authorList>
            <person name="Hyun D.-W."/>
            <person name="Bae J.-W."/>
        </authorList>
    </citation>
    <scope>NUCLEOTIDE SEQUENCE [LARGE SCALE GENOMIC DNA]</scope>
    <source>
        <strain evidence="6 7">HDW15B</strain>
    </source>
</reference>
<dbReference type="InterPro" id="IPR013762">
    <property type="entry name" value="Integrase-like_cat_sf"/>
</dbReference>
<accession>A0A6G7YML0</accession>
<evidence type="ECO:0000259" key="5">
    <source>
        <dbReference type="PROSITE" id="PS51898"/>
    </source>
</evidence>
<sequence length="423" mass="47174">MAVGKITADGIKALVKSDRDEFLWDDKLAGFGAKLTPKGALTYILQYRLGGRGASTKRYTIGGPNKGWKPHTAREEAERLSRLVSQGEDIATKRKDSLIAAEEAKRIAKELAFADYVDRFAEGKLKAKWPKSWRQTKGCLVKHAVSRWKDKPLPSITKADILKALSALDDMPATKRNLYAALSYMFGQARLDEDIAVNPMSGVEAPPVVAERSHTLNEDELRWLWHSTEELRAPYGPLYRLFALLGQRRSEIGGMDWAELNRKAGEWHIPAARAKNGTETIVPLPSSAIAILDKATGKDKWPRNGLVFPSRAGTAPSGFSKTKKLLDAKMSELAKKEDGSLRPWRTHDLRRTLATNMQSMGFAFEVVEHLLNHKEKSRTGIGKVYQTHAFKPEKRAAIERWEAELQRIAAGKDATVIPLARMA</sequence>
<dbReference type="Pfam" id="PF00589">
    <property type="entry name" value="Phage_integrase"/>
    <property type="match status" value="1"/>
</dbReference>
<dbReference type="AlphaFoldDB" id="A0A6G7YML0"/>
<dbReference type="Gene3D" id="1.10.150.130">
    <property type="match status" value="1"/>
</dbReference>
<dbReference type="Gene3D" id="1.10.443.10">
    <property type="entry name" value="Intergrase catalytic core"/>
    <property type="match status" value="1"/>
</dbReference>
<dbReference type="CDD" id="cd00801">
    <property type="entry name" value="INT_P4_C"/>
    <property type="match status" value="1"/>
</dbReference>
<dbReference type="GO" id="GO:0006310">
    <property type="term" value="P:DNA recombination"/>
    <property type="evidence" value="ECO:0007669"/>
    <property type="project" value="UniProtKB-KW"/>
</dbReference>
<dbReference type="GO" id="GO:0003677">
    <property type="term" value="F:DNA binding"/>
    <property type="evidence" value="ECO:0007669"/>
    <property type="project" value="UniProtKB-KW"/>
</dbReference>
<protein>
    <submittedName>
        <fullName evidence="6">Site-specific integrase</fullName>
    </submittedName>
</protein>
<evidence type="ECO:0000256" key="2">
    <source>
        <dbReference type="ARBA" id="ARBA00022908"/>
    </source>
</evidence>
<dbReference type="PANTHER" id="PTHR30629">
    <property type="entry name" value="PROPHAGE INTEGRASE"/>
    <property type="match status" value="1"/>
</dbReference>
<dbReference type="KEGG" id="spii:G7077_02635"/>
<dbReference type="SUPFAM" id="SSF56349">
    <property type="entry name" value="DNA breaking-rejoining enzymes"/>
    <property type="match status" value="1"/>
</dbReference>
<keyword evidence="4" id="KW-0233">DNA recombination</keyword>
<evidence type="ECO:0000313" key="6">
    <source>
        <dbReference type="EMBL" id="QIK77972.1"/>
    </source>
</evidence>
<dbReference type="Gene3D" id="3.30.160.390">
    <property type="entry name" value="Integrase, DNA-binding domain"/>
    <property type="match status" value="1"/>
</dbReference>
<keyword evidence="3" id="KW-0238">DNA-binding</keyword>
<dbReference type="InterPro" id="IPR002104">
    <property type="entry name" value="Integrase_catalytic"/>
</dbReference>
<dbReference type="Pfam" id="PF13356">
    <property type="entry name" value="Arm-DNA-bind_3"/>
    <property type="match status" value="1"/>
</dbReference>
<dbReference type="InterPro" id="IPR011010">
    <property type="entry name" value="DNA_brk_join_enz"/>
</dbReference>
<dbReference type="PROSITE" id="PS51898">
    <property type="entry name" value="TYR_RECOMBINASE"/>
    <property type="match status" value="1"/>
</dbReference>
<evidence type="ECO:0000313" key="7">
    <source>
        <dbReference type="Proteomes" id="UP000503222"/>
    </source>
</evidence>
<dbReference type="InterPro" id="IPR025166">
    <property type="entry name" value="Integrase_DNA_bind_dom"/>
</dbReference>
<gene>
    <name evidence="6" type="ORF">G7077_02635</name>
</gene>
<dbReference type="InterPro" id="IPR050808">
    <property type="entry name" value="Phage_Integrase"/>
</dbReference>
<dbReference type="GO" id="GO:0015074">
    <property type="term" value="P:DNA integration"/>
    <property type="evidence" value="ECO:0007669"/>
    <property type="project" value="UniProtKB-KW"/>
</dbReference>
<comment type="similarity">
    <text evidence="1">Belongs to the 'phage' integrase family.</text>
</comment>
<name>A0A6G7YML0_9SPHN</name>
<keyword evidence="7" id="KW-1185">Reference proteome</keyword>
<dbReference type="InterPro" id="IPR010998">
    <property type="entry name" value="Integrase_recombinase_N"/>
</dbReference>
<dbReference type="Proteomes" id="UP000503222">
    <property type="component" value="Chromosome"/>
</dbReference>
<evidence type="ECO:0000256" key="1">
    <source>
        <dbReference type="ARBA" id="ARBA00008857"/>
    </source>
</evidence>
<dbReference type="RefSeq" id="WP_166410367.1">
    <property type="nucleotide sequence ID" value="NZ_CP049869.1"/>
</dbReference>
<organism evidence="6 7">
    <name type="scientific">Sphingomonas piscis</name>
    <dbReference type="NCBI Taxonomy" id="2714943"/>
    <lineage>
        <taxon>Bacteria</taxon>
        <taxon>Pseudomonadati</taxon>
        <taxon>Pseudomonadota</taxon>
        <taxon>Alphaproteobacteria</taxon>
        <taxon>Sphingomonadales</taxon>
        <taxon>Sphingomonadaceae</taxon>
        <taxon>Sphingomonas</taxon>
    </lineage>
</organism>
<feature type="domain" description="Tyr recombinase" evidence="5">
    <location>
        <begin position="211"/>
        <end position="399"/>
    </location>
</feature>
<dbReference type="EMBL" id="CP049869">
    <property type="protein sequence ID" value="QIK77972.1"/>
    <property type="molecule type" value="Genomic_DNA"/>
</dbReference>
<keyword evidence="2" id="KW-0229">DNA integration</keyword>
<dbReference type="InterPro" id="IPR038488">
    <property type="entry name" value="Integrase_DNA-bd_sf"/>
</dbReference>
<evidence type="ECO:0000256" key="4">
    <source>
        <dbReference type="ARBA" id="ARBA00023172"/>
    </source>
</evidence>
<proteinExistence type="inferred from homology"/>